<dbReference type="RefSeq" id="WP_002638228.1">
    <property type="nucleotide sequence ID" value="NZ_CP012109.1"/>
</dbReference>
<keyword evidence="4" id="KW-1185">Reference proteome</keyword>
<dbReference type="eggNOG" id="COG2834">
    <property type="taxonomic scope" value="Bacteria"/>
</dbReference>
<dbReference type="KEGG" id="mym:A176_005378"/>
<proteinExistence type="predicted"/>
<feature type="chain" id="PRO_5005212147" description="Uncharacterized protein TP-0789 domain-containing protein" evidence="1">
    <location>
        <begin position="28"/>
        <end position="270"/>
    </location>
</feature>
<dbReference type="STRING" id="1297742.A176_005378"/>
<dbReference type="Pfam" id="PF17131">
    <property type="entry name" value="LolA_like"/>
    <property type="match status" value="1"/>
</dbReference>
<feature type="signal peptide" evidence="1">
    <location>
        <begin position="1"/>
        <end position="27"/>
    </location>
</feature>
<dbReference type="Gene3D" id="2.50.20.10">
    <property type="entry name" value="Lipoprotein localisation LolA/LolB/LppX"/>
    <property type="match status" value="1"/>
</dbReference>
<evidence type="ECO:0000313" key="4">
    <source>
        <dbReference type="Proteomes" id="UP000009026"/>
    </source>
</evidence>
<accession>A0A0H4WYG2</accession>
<keyword evidence="1" id="KW-0732">Signal</keyword>
<dbReference type="Proteomes" id="UP000009026">
    <property type="component" value="Chromosome"/>
</dbReference>
<protein>
    <recommendedName>
        <fullName evidence="2">Uncharacterized protein TP-0789 domain-containing protein</fullName>
    </recommendedName>
</protein>
<feature type="domain" description="Uncharacterized protein TP-0789" evidence="2">
    <location>
        <begin position="89"/>
        <end position="266"/>
    </location>
</feature>
<evidence type="ECO:0000313" key="3">
    <source>
        <dbReference type="EMBL" id="AKQ68466.1"/>
    </source>
</evidence>
<dbReference type="PATRIC" id="fig|1297742.4.peg.5465"/>
<evidence type="ECO:0000256" key="1">
    <source>
        <dbReference type="SAM" id="SignalP"/>
    </source>
</evidence>
<dbReference type="InterPro" id="IPR033399">
    <property type="entry name" value="TP_0789-like"/>
</dbReference>
<reference evidence="3 4" key="1">
    <citation type="journal article" date="2016" name="PLoS ONE">
        <title>Complete Genome Sequence and Comparative Genomics of a Novel Myxobacterium Myxococcus hansupus.</title>
        <authorList>
            <person name="Sharma G."/>
            <person name="Narwani T."/>
            <person name="Subramanian S."/>
        </authorList>
    </citation>
    <scope>NUCLEOTIDE SEQUENCE [LARGE SCALE GENOMIC DNA]</scope>
    <source>
        <strain evidence="4">mixupus</strain>
    </source>
</reference>
<dbReference type="CDD" id="cd16329">
    <property type="entry name" value="LolA_like"/>
    <property type="match status" value="1"/>
</dbReference>
<gene>
    <name evidence="3" type="ORF">A176_005378</name>
</gene>
<evidence type="ECO:0000259" key="2">
    <source>
        <dbReference type="Pfam" id="PF17131"/>
    </source>
</evidence>
<dbReference type="EMBL" id="CP012109">
    <property type="protein sequence ID" value="AKQ68466.1"/>
    <property type="molecule type" value="Genomic_DNA"/>
</dbReference>
<dbReference type="AlphaFoldDB" id="A0A0H4WYG2"/>
<name>A0A0H4WYG2_9BACT</name>
<organism evidence="3 4">
    <name type="scientific">Pseudomyxococcus hansupus</name>
    <dbReference type="NCBI Taxonomy" id="1297742"/>
    <lineage>
        <taxon>Bacteria</taxon>
        <taxon>Pseudomonadati</taxon>
        <taxon>Myxococcota</taxon>
        <taxon>Myxococcia</taxon>
        <taxon>Myxococcales</taxon>
        <taxon>Cystobacterineae</taxon>
        <taxon>Myxococcaceae</taxon>
        <taxon>Pseudomyxococcus</taxon>
    </lineage>
</organism>
<sequence length="270" mass="30486">MSHFSASLHGFAAAFSLLLSAPMVASAAEKASPPTAAPQPSAVEVLKQIDARMSFQSDYRGTVRLRELRKDGTEHLMELEVYRRDSSRDLLIYVTKPRHLAGGGYLRIGRNLWEYEASTGQWQRTTQRGNIVNTVSCEEDFDRSQLAENYDVKDEGMEVVSGTSFRKLHLTVKSGRLVSFEQLRLWVDPNFNIVKRIGYAPSGRVLRSDVIRSYQAIKDPLAAKVVYPYKEVLEVEESTGSQFTVRYDDVVLGALSPNMFTKTWLEGRVR</sequence>